<dbReference type="RefSeq" id="WP_207862262.1">
    <property type="nucleotide sequence ID" value="NZ_JAFREP010000033.1"/>
</dbReference>
<evidence type="ECO:0000256" key="4">
    <source>
        <dbReference type="ARBA" id="ARBA00022692"/>
    </source>
</evidence>
<feature type="transmembrane region" description="Helical" evidence="10">
    <location>
        <begin position="69"/>
        <end position="93"/>
    </location>
</feature>
<feature type="transmembrane region" description="Helical" evidence="10">
    <location>
        <begin position="219"/>
        <end position="241"/>
    </location>
</feature>
<keyword evidence="4 10" id="KW-0812">Transmembrane</keyword>
<feature type="transmembrane region" description="Helical" evidence="10">
    <location>
        <begin position="187"/>
        <end position="207"/>
    </location>
</feature>
<feature type="transmembrane region" description="Helical" evidence="10">
    <location>
        <begin position="21"/>
        <end position="42"/>
    </location>
</feature>
<evidence type="ECO:0000313" key="13">
    <source>
        <dbReference type="Proteomes" id="UP000664417"/>
    </source>
</evidence>
<keyword evidence="3 10" id="KW-0813">Transport</keyword>
<dbReference type="InterPro" id="IPR002208">
    <property type="entry name" value="SecY/SEC61-alpha"/>
</dbReference>
<dbReference type="FunFam" id="1.10.3370.10:FF:000001">
    <property type="entry name" value="Preprotein translocase subunit SecY"/>
    <property type="match status" value="1"/>
</dbReference>
<dbReference type="GO" id="GO:0006605">
    <property type="term" value="P:protein targeting"/>
    <property type="evidence" value="ECO:0007669"/>
    <property type="project" value="UniProtKB-UniRule"/>
</dbReference>
<feature type="transmembrane region" description="Helical" evidence="10">
    <location>
        <begin position="158"/>
        <end position="175"/>
    </location>
</feature>
<keyword evidence="8 10" id="KW-0472">Membrane</keyword>
<keyword evidence="6 10" id="KW-1133">Transmembrane helix</keyword>
<dbReference type="PROSITE" id="PS00756">
    <property type="entry name" value="SECY_2"/>
    <property type="match status" value="1"/>
</dbReference>
<evidence type="ECO:0000256" key="3">
    <source>
        <dbReference type="ARBA" id="ARBA00022448"/>
    </source>
</evidence>
<comment type="similarity">
    <text evidence="2 10 11">Belongs to the SecY/SEC61-alpha family.</text>
</comment>
<dbReference type="HAMAP" id="MF_01465">
    <property type="entry name" value="SecY"/>
    <property type="match status" value="1"/>
</dbReference>
<name>A0A8J7U591_9BACT</name>
<reference evidence="12" key="1">
    <citation type="submission" date="2021-03" db="EMBL/GenBank/DDBJ databases">
        <authorList>
            <person name="Wang G."/>
        </authorList>
    </citation>
    <scope>NUCLEOTIDE SEQUENCE</scope>
    <source>
        <strain evidence="12">KCTC 12899</strain>
    </source>
</reference>
<dbReference type="PIRSF" id="PIRSF004557">
    <property type="entry name" value="SecY"/>
    <property type="match status" value="1"/>
</dbReference>
<dbReference type="AlphaFoldDB" id="A0A8J7U591"/>
<dbReference type="InterPro" id="IPR030659">
    <property type="entry name" value="SecY_CS"/>
</dbReference>
<evidence type="ECO:0000256" key="5">
    <source>
        <dbReference type="ARBA" id="ARBA00022927"/>
    </source>
</evidence>
<dbReference type="Proteomes" id="UP000664417">
    <property type="component" value="Unassembled WGS sequence"/>
</dbReference>
<dbReference type="NCBIfam" id="TIGR00967">
    <property type="entry name" value="3a0501s007"/>
    <property type="match status" value="1"/>
</dbReference>
<evidence type="ECO:0000313" key="12">
    <source>
        <dbReference type="EMBL" id="MBO1322293.1"/>
    </source>
</evidence>
<proteinExistence type="inferred from homology"/>
<evidence type="ECO:0000256" key="9">
    <source>
        <dbReference type="ARBA" id="ARBA00039733"/>
    </source>
</evidence>
<feature type="transmembrane region" description="Helical" evidence="10">
    <location>
        <begin position="424"/>
        <end position="444"/>
    </location>
</feature>
<keyword evidence="10" id="KW-1003">Cell membrane</keyword>
<keyword evidence="7 10" id="KW-0811">Translocation</keyword>
<feature type="transmembrane region" description="Helical" evidence="10">
    <location>
        <begin position="120"/>
        <end position="138"/>
    </location>
</feature>
<dbReference type="GO" id="GO:0043952">
    <property type="term" value="P:protein transport by the Sec complex"/>
    <property type="evidence" value="ECO:0007669"/>
    <property type="project" value="UniProtKB-UniRule"/>
</dbReference>
<dbReference type="InterPro" id="IPR026593">
    <property type="entry name" value="SecY"/>
</dbReference>
<comment type="subcellular location">
    <subcellularLocation>
        <location evidence="10">Cell membrane</location>
        <topology evidence="10">Multi-pass membrane protein</topology>
    </subcellularLocation>
    <subcellularLocation>
        <location evidence="1">Membrane</location>
        <topology evidence="1">Multi-pass membrane protein</topology>
    </subcellularLocation>
</comment>
<accession>A0A8J7U591</accession>
<keyword evidence="13" id="KW-1185">Reference proteome</keyword>
<evidence type="ECO:0000256" key="6">
    <source>
        <dbReference type="ARBA" id="ARBA00022989"/>
    </source>
</evidence>
<feature type="transmembrane region" description="Helical" evidence="10">
    <location>
        <begin position="272"/>
        <end position="294"/>
    </location>
</feature>
<evidence type="ECO:0000256" key="2">
    <source>
        <dbReference type="ARBA" id="ARBA00005751"/>
    </source>
</evidence>
<gene>
    <name evidence="10 12" type="primary">secY</name>
    <name evidence="12" type="ORF">J3U88_27720</name>
</gene>
<organism evidence="12 13">
    <name type="scientific">Acanthopleuribacter pedis</name>
    <dbReference type="NCBI Taxonomy" id="442870"/>
    <lineage>
        <taxon>Bacteria</taxon>
        <taxon>Pseudomonadati</taxon>
        <taxon>Acidobacteriota</taxon>
        <taxon>Holophagae</taxon>
        <taxon>Acanthopleuribacterales</taxon>
        <taxon>Acanthopleuribacteraceae</taxon>
        <taxon>Acanthopleuribacter</taxon>
    </lineage>
</organism>
<evidence type="ECO:0000256" key="1">
    <source>
        <dbReference type="ARBA" id="ARBA00004141"/>
    </source>
</evidence>
<feature type="transmembrane region" description="Helical" evidence="10">
    <location>
        <begin position="372"/>
        <end position="394"/>
    </location>
</feature>
<evidence type="ECO:0000256" key="10">
    <source>
        <dbReference type="HAMAP-Rule" id="MF_01465"/>
    </source>
</evidence>
<feature type="transmembrane region" description="Helical" evidence="10">
    <location>
        <begin position="314"/>
        <end position="336"/>
    </location>
</feature>
<dbReference type="GO" id="GO:0065002">
    <property type="term" value="P:intracellular protein transmembrane transport"/>
    <property type="evidence" value="ECO:0007669"/>
    <property type="project" value="UniProtKB-UniRule"/>
</dbReference>
<dbReference type="EMBL" id="JAFREP010000033">
    <property type="protein sequence ID" value="MBO1322293.1"/>
    <property type="molecule type" value="Genomic_DNA"/>
</dbReference>
<evidence type="ECO:0000256" key="8">
    <source>
        <dbReference type="ARBA" id="ARBA00023136"/>
    </source>
</evidence>
<dbReference type="PANTHER" id="PTHR10906">
    <property type="entry name" value="SECY/SEC61-ALPHA FAMILY MEMBER"/>
    <property type="match status" value="1"/>
</dbReference>
<dbReference type="Pfam" id="PF00344">
    <property type="entry name" value="SecY"/>
    <property type="match status" value="1"/>
</dbReference>
<sequence length="474" mass="51937">MDKVIENIQNIFKIKDLRQRIFFTLGILFLYRLGCLVLVPGIDSKEIAHLFDLAGSNMLDMANTFSGGALANAAVFALGIMPYITASIILQILQKSVPYLERLAKEGEQGRNKINRYTRYLTVGFAILHSWGITQLLISMDQGNGSMITLESTMAFRVVAMVTLTTGAILIMWLGEKITENGIGNGISLIIFASIVVIVPGSVGEIWNQVQSGAIPAPIMALVLAVVAGTIVFVVFFELGIRKITIQYAKRMGKEGQGGGGSSHLPFKVNSAGVIPVIFSASIIQIPSMLLNTVDETNNQVMYTILDQLSYGRPLSNVVFFAATMFFTFFYVEMLFNPKDTAENLKKQGGFIPGIRPGIETQEYIERVLNRLTFWGALYLSIVSIVPSFIMMGLQLNRLPSWMGGDLFAEYLPAMLNDGTGVTLANALGGTSLLIIISVALDFINKIDNQLVMRKYDGFTSSAGGSKIRTRRYA</sequence>
<dbReference type="InterPro" id="IPR023201">
    <property type="entry name" value="SecY_dom_sf"/>
</dbReference>
<evidence type="ECO:0000256" key="7">
    <source>
        <dbReference type="ARBA" id="ARBA00023010"/>
    </source>
</evidence>
<comment type="subunit">
    <text evidence="10">Component of the Sec protein translocase complex. Heterotrimer consisting of SecY, SecE and SecG subunits. The heterotrimers can form oligomers, although 1 heterotrimer is thought to be able to translocate proteins. Interacts with the ribosome. Interacts with SecDF, and other proteins may be involved. Interacts with SecA.</text>
</comment>
<keyword evidence="5 10" id="KW-0653">Protein transport</keyword>
<dbReference type="GO" id="GO:0005886">
    <property type="term" value="C:plasma membrane"/>
    <property type="evidence" value="ECO:0007669"/>
    <property type="project" value="UniProtKB-SubCell"/>
</dbReference>
<dbReference type="SUPFAM" id="SSF103491">
    <property type="entry name" value="Preprotein translocase SecY subunit"/>
    <property type="match status" value="1"/>
</dbReference>
<comment type="caution">
    <text evidence="12">The sequence shown here is derived from an EMBL/GenBank/DDBJ whole genome shotgun (WGS) entry which is preliminary data.</text>
</comment>
<dbReference type="PRINTS" id="PR00303">
    <property type="entry name" value="SECYTRNLCASE"/>
</dbReference>
<protein>
    <recommendedName>
        <fullName evidence="9 10">Protein translocase subunit SecY</fullName>
    </recommendedName>
</protein>
<comment type="function">
    <text evidence="10">The central subunit of the protein translocation channel SecYEG. Consists of two halves formed by TMs 1-5 and 6-10. These two domains form a lateral gate at the front which open onto the bilayer between TMs 2 and 7, and are clamped together by SecE at the back. The channel is closed by both a pore ring composed of hydrophobic SecY resides and a short helix (helix 2A) on the extracellular side of the membrane which forms a plug. The plug probably moves laterally to allow the channel to open. The ring and the pore may move independently.</text>
</comment>
<evidence type="ECO:0000256" key="11">
    <source>
        <dbReference type="RuleBase" id="RU004349"/>
    </source>
</evidence>
<dbReference type="Gene3D" id="1.10.3370.10">
    <property type="entry name" value="SecY subunit domain"/>
    <property type="match status" value="1"/>
</dbReference>